<evidence type="ECO:0000256" key="1">
    <source>
        <dbReference type="SAM" id="SignalP"/>
    </source>
</evidence>
<dbReference type="Proteomes" id="UP000530571">
    <property type="component" value="Unassembled WGS sequence"/>
</dbReference>
<evidence type="ECO:0000313" key="2">
    <source>
        <dbReference type="EMBL" id="MBB4122235.1"/>
    </source>
</evidence>
<gene>
    <name evidence="2" type="ORF">GGR30_002164</name>
</gene>
<evidence type="ECO:0008006" key="4">
    <source>
        <dbReference type="Google" id="ProtNLM"/>
    </source>
</evidence>
<feature type="chain" id="PRO_5030590019" description="Lipoprotein" evidence="1">
    <location>
        <begin position="25"/>
        <end position="178"/>
    </location>
</feature>
<evidence type="ECO:0000313" key="3">
    <source>
        <dbReference type="Proteomes" id="UP000530571"/>
    </source>
</evidence>
<dbReference type="EMBL" id="JACIDZ010000006">
    <property type="protein sequence ID" value="MBB4122235.1"/>
    <property type="molecule type" value="Genomic_DNA"/>
</dbReference>
<dbReference type="PROSITE" id="PS51257">
    <property type="entry name" value="PROKAR_LIPOPROTEIN"/>
    <property type="match status" value="1"/>
</dbReference>
<feature type="signal peptide" evidence="1">
    <location>
        <begin position="1"/>
        <end position="24"/>
    </location>
</feature>
<organism evidence="2 3">
    <name type="scientific">Martelella radicis</name>
    <dbReference type="NCBI Taxonomy" id="1397476"/>
    <lineage>
        <taxon>Bacteria</taxon>
        <taxon>Pseudomonadati</taxon>
        <taxon>Pseudomonadota</taxon>
        <taxon>Alphaproteobacteria</taxon>
        <taxon>Hyphomicrobiales</taxon>
        <taxon>Aurantimonadaceae</taxon>
        <taxon>Martelella</taxon>
    </lineage>
</organism>
<keyword evidence="1" id="KW-0732">Signal</keyword>
<accession>A0A7W6KJP2</accession>
<reference evidence="2 3" key="1">
    <citation type="submission" date="2020-08" db="EMBL/GenBank/DDBJ databases">
        <title>Genomic Encyclopedia of Type Strains, Phase IV (KMG-IV): sequencing the most valuable type-strain genomes for metagenomic binning, comparative biology and taxonomic classification.</title>
        <authorList>
            <person name="Goeker M."/>
        </authorList>
    </citation>
    <scope>NUCLEOTIDE SEQUENCE [LARGE SCALE GENOMIC DNA]</scope>
    <source>
        <strain evidence="2 3">DSM 28101</strain>
    </source>
</reference>
<name>A0A7W6KJP2_9HYPH</name>
<dbReference type="AlphaFoldDB" id="A0A7W6KJP2"/>
<comment type="caution">
    <text evidence="2">The sequence shown here is derived from an EMBL/GenBank/DDBJ whole genome shotgun (WGS) entry which is preliminary data.</text>
</comment>
<protein>
    <recommendedName>
        <fullName evidence="4">Lipoprotein</fullName>
    </recommendedName>
</protein>
<keyword evidence="3" id="KW-1185">Reference proteome</keyword>
<proteinExistence type="predicted"/>
<sequence length="178" mass="19008">MSFRTTRRLAAVLALSGLAACSTATPEPEPQPAQPITPGINLTALSRICPQAMLDDDQAFRRVYSPASSSSPENLVYQASLAEYTRTCTVAPTGDQLVLQVAVAGRLIGGPKARPGTYKVPVRVEVVDGDVALYDKVTVQEVELPAEGLSTQFLFRANDLPVPVTAGENTRVRIGIDR</sequence>
<dbReference type="RefSeq" id="WP_183486067.1">
    <property type="nucleotide sequence ID" value="NZ_JACIDZ010000006.1"/>
</dbReference>